<dbReference type="InParanoid" id="A0A067LWC9"/>
<dbReference type="Pfam" id="PF13391">
    <property type="entry name" value="HNH_2"/>
    <property type="match status" value="1"/>
</dbReference>
<dbReference type="Proteomes" id="UP000027195">
    <property type="component" value="Unassembled WGS sequence"/>
</dbReference>
<dbReference type="HOGENOM" id="CLU_599903_0_0_1"/>
<keyword evidence="4" id="KW-1185">Reference proteome</keyword>
<sequence length="456" mass="51762">MHNPVCCAWKRSIKRHICKGLGMVTSGAATCTPEPRPTSKSAVLCIRAPFLVGRKLEARAGLRYKYSSGGLIDYDPCMNSAFLDCGTSNRGVYRTILDINRTITSYTSAIAMDRRALFEDAEHAHESPPWHPVHPAPSSHPTFIRFCHPAHKNTQFLILRANDRTGNKYCIYHPTALAACQILAYNEPGFLSTSRSRNDAAPKAQGRFLAAPVYYYHLNNENASNYPICVDFDLWPFPHSRMPREWQPPAPTPVARRNPAISKSALSTVVKARDDYCCRITFDRNACTTVHIIPQKEDEWIAKNSMSKYGARSPGLHLDLSNYFVLCASMHMQFDNANFVIVPKDSHMVVYYIGDTMSTPIHHNQTFDDKAITREFLFARFAWSIIKMARESTPEPKDVWLMRYKPVKKRKIAVKGKSDEDYHGEPAQGSSTRSRRDGSLRPRVVLRLRYADEDDE</sequence>
<protein>
    <recommendedName>
        <fullName evidence="2">HNH nuclease domain-containing protein</fullName>
    </recommendedName>
</protein>
<organism evidence="3 4">
    <name type="scientific">Botryobasidium botryosum (strain FD-172 SS1)</name>
    <dbReference type="NCBI Taxonomy" id="930990"/>
    <lineage>
        <taxon>Eukaryota</taxon>
        <taxon>Fungi</taxon>
        <taxon>Dikarya</taxon>
        <taxon>Basidiomycota</taxon>
        <taxon>Agaricomycotina</taxon>
        <taxon>Agaricomycetes</taxon>
        <taxon>Cantharellales</taxon>
        <taxon>Botryobasidiaceae</taxon>
        <taxon>Botryobasidium</taxon>
    </lineage>
</organism>
<evidence type="ECO:0000256" key="1">
    <source>
        <dbReference type="SAM" id="MobiDB-lite"/>
    </source>
</evidence>
<dbReference type="EMBL" id="KL198106">
    <property type="protein sequence ID" value="KDQ07484.1"/>
    <property type="molecule type" value="Genomic_DNA"/>
</dbReference>
<evidence type="ECO:0000313" key="4">
    <source>
        <dbReference type="Proteomes" id="UP000027195"/>
    </source>
</evidence>
<feature type="region of interest" description="Disordered" evidence="1">
    <location>
        <begin position="413"/>
        <end position="440"/>
    </location>
</feature>
<dbReference type="InterPro" id="IPR003615">
    <property type="entry name" value="HNH_nuc"/>
</dbReference>
<gene>
    <name evidence="3" type="ORF">BOTBODRAFT_192405</name>
</gene>
<evidence type="ECO:0000313" key="3">
    <source>
        <dbReference type="EMBL" id="KDQ07484.1"/>
    </source>
</evidence>
<proteinExistence type="predicted"/>
<accession>A0A067LWC9</accession>
<dbReference type="OrthoDB" id="2938725at2759"/>
<reference evidence="4" key="1">
    <citation type="journal article" date="2014" name="Proc. Natl. Acad. Sci. U.S.A.">
        <title>Extensive sampling of basidiomycete genomes demonstrates inadequacy of the white-rot/brown-rot paradigm for wood decay fungi.</title>
        <authorList>
            <person name="Riley R."/>
            <person name="Salamov A.A."/>
            <person name="Brown D.W."/>
            <person name="Nagy L.G."/>
            <person name="Floudas D."/>
            <person name="Held B.W."/>
            <person name="Levasseur A."/>
            <person name="Lombard V."/>
            <person name="Morin E."/>
            <person name="Otillar R."/>
            <person name="Lindquist E.A."/>
            <person name="Sun H."/>
            <person name="LaButti K.M."/>
            <person name="Schmutz J."/>
            <person name="Jabbour D."/>
            <person name="Luo H."/>
            <person name="Baker S.E."/>
            <person name="Pisabarro A.G."/>
            <person name="Walton J.D."/>
            <person name="Blanchette R.A."/>
            <person name="Henrissat B."/>
            <person name="Martin F."/>
            <person name="Cullen D."/>
            <person name="Hibbett D.S."/>
            <person name="Grigoriev I.V."/>
        </authorList>
    </citation>
    <scope>NUCLEOTIDE SEQUENCE [LARGE SCALE GENOMIC DNA]</scope>
    <source>
        <strain evidence="4">FD-172 SS1</strain>
    </source>
</reference>
<dbReference type="AlphaFoldDB" id="A0A067LWC9"/>
<evidence type="ECO:0000259" key="2">
    <source>
        <dbReference type="Pfam" id="PF13391"/>
    </source>
</evidence>
<name>A0A067LWC9_BOTB1</name>
<feature type="domain" description="HNH nuclease" evidence="2">
    <location>
        <begin position="278"/>
        <end position="342"/>
    </location>
</feature>